<dbReference type="Proteomes" id="UP000034410">
    <property type="component" value="Chromosome"/>
</dbReference>
<keyword evidence="2" id="KW-1185">Reference proteome</keyword>
<accession>A0A0F7K427</accession>
<reference evidence="1 2" key="1">
    <citation type="journal article" date="2015" name="Genome Announc.">
        <title>Complete Genome Sequence of Sedimenticola thiotaurini Strain SIP-G1, a Polyphosphate- and Polyhydroxyalkanoate-Accumulating Sulfur-Oxidizing Gammaproteobacterium Isolated from Salt Marsh Sediments.</title>
        <authorList>
            <person name="Flood B.E."/>
            <person name="Jones D.S."/>
            <person name="Bailey J.V."/>
        </authorList>
    </citation>
    <scope>NUCLEOTIDE SEQUENCE [LARGE SCALE GENOMIC DNA]</scope>
    <source>
        <strain evidence="1 2">SIP-G1</strain>
    </source>
</reference>
<dbReference type="RefSeq" id="WP_046860609.1">
    <property type="nucleotide sequence ID" value="NZ_CP011412.1"/>
</dbReference>
<gene>
    <name evidence="1" type="ORF">AAY24_16540</name>
</gene>
<dbReference type="EMBL" id="CP011412">
    <property type="protein sequence ID" value="AKH21688.1"/>
    <property type="molecule type" value="Genomic_DNA"/>
</dbReference>
<evidence type="ECO:0008006" key="3">
    <source>
        <dbReference type="Google" id="ProtNLM"/>
    </source>
</evidence>
<organism evidence="1 2">
    <name type="scientific">Sedimenticola thiotaurini</name>
    <dbReference type="NCBI Taxonomy" id="1543721"/>
    <lineage>
        <taxon>Bacteria</taxon>
        <taxon>Pseudomonadati</taxon>
        <taxon>Pseudomonadota</taxon>
        <taxon>Gammaproteobacteria</taxon>
        <taxon>Chromatiales</taxon>
        <taxon>Sedimenticolaceae</taxon>
        <taxon>Sedimenticola</taxon>
    </lineage>
</organism>
<dbReference type="AlphaFoldDB" id="A0A0F7K427"/>
<evidence type="ECO:0000313" key="1">
    <source>
        <dbReference type="EMBL" id="AKH21688.1"/>
    </source>
</evidence>
<dbReference type="KEGG" id="seds:AAY24_16540"/>
<name>A0A0F7K427_9GAMM</name>
<evidence type="ECO:0000313" key="2">
    <source>
        <dbReference type="Proteomes" id="UP000034410"/>
    </source>
</evidence>
<proteinExistence type="predicted"/>
<sequence>MPAIDDLSESAKTAHRAFLDMGQSKTAHFDFLVALETKYKLGGAPGVDENRELARLLSVHDKNVQAFKAALAVVTDSEEKRLLLQLFS</sequence>
<protein>
    <recommendedName>
        <fullName evidence="3">DUF4142 domain-containing protein</fullName>
    </recommendedName>
</protein>